<dbReference type="GO" id="GO:0003697">
    <property type="term" value="F:single-stranded DNA binding"/>
    <property type="evidence" value="ECO:0007669"/>
    <property type="project" value="TreeGrafter"/>
</dbReference>
<name>A0AAN9V1L2_9PEZI</name>
<dbReference type="InterPro" id="IPR038765">
    <property type="entry name" value="Papain-like_cys_pep_sf"/>
</dbReference>
<dbReference type="InterPro" id="IPR018326">
    <property type="entry name" value="Rad4_beta-hairpin_dom1"/>
</dbReference>
<feature type="region of interest" description="Disordered" evidence="6">
    <location>
        <begin position="238"/>
        <end position="279"/>
    </location>
</feature>
<dbReference type="InterPro" id="IPR036985">
    <property type="entry name" value="Transglutaminase-like_sf"/>
</dbReference>
<keyword evidence="11" id="KW-1185">Reference proteome</keyword>
<dbReference type="Proteomes" id="UP001320420">
    <property type="component" value="Unassembled WGS sequence"/>
</dbReference>
<dbReference type="PANTHER" id="PTHR12135:SF2">
    <property type="entry name" value="DNA REPAIR PROTEIN RAD34"/>
    <property type="match status" value="1"/>
</dbReference>
<comment type="subcellular location">
    <subcellularLocation>
        <location evidence="1">Nucleus</location>
    </subcellularLocation>
</comment>
<accession>A0AAN9V1L2</accession>
<protein>
    <recommendedName>
        <fullName evidence="12">Xeroderma pigmentosum group C-complementing protein</fullName>
    </recommendedName>
</protein>
<dbReference type="InterPro" id="IPR004583">
    <property type="entry name" value="DNA_repair_Rad4"/>
</dbReference>
<feature type="domain" description="Rad4 beta-hairpin" evidence="9">
    <location>
        <begin position="777"/>
        <end position="851"/>
    </location>
</feature>
<dbReference type="Gene3D" id="2.20.20.110">
    <property type="entry name" value="Rad4, beta-hairpin domain BHD1"/>
    <property type="match status" value="1"/>
</dbReference>
<feature type="compositionally biased region" description="Low complexity" evidence="6">
    <location>
        <begin position="992"/>
        <end position="1009"/>
    </location>
</feature>
<feature type="region of interest" description="Disordered" evidence="6">
    <location>
        <begin position="21"/>
        <end position="157"/>
    </location>
</feature>
<evidence type="ECO:0000256" key="5">
    <source>
        <dbReference type="ARBA" id="ARBA00023242"/>
    </source>
</evidence>
<feature type="region of interest" description="Disordered" evidence="6">
    <location>
        <begin position="407"/>
        <end position="457"/>
    </location>
</feature>
<dbReference type="InterPro" id="IPR018328">
    <property type="entry name" value="Rad4_beta-hairpin_dom3"/>
</dbReference>
<dbReference type="EMBL" id="JAKJXP020000005">
    <property type="protein sequence ID" value="KAK7756757.1"/>
    <property type="molecule type" value="Genomic_DNA"/>
</dbReference>
<evidence type="ECO:0000259" key="8">
    <source>
        <dbReference type="SMART" id="SM01031"/>
    </source>
</evidence>
<evidence type="ECO:0000256" key="4">
    <source>
        <dbReference type="ARBA" id="ARBA00023204"/>
    </source>
</evidence>
<dbReference type="Pfam" id="PF03835">
    <property type="entry name" value="Rad4"/>
    <property type="match status" value="1"/>
</dbReference>
<keyword evidence="5" id="KW-0539">Nucleus</keyword>
<dbReference type="Gene3D" id="3.30.70.2460">
    <property type="entry name" value="Rad4, beta-hairpin domain BHD3"/>
    <property type="match status" value="1"/>
</dbReference>
<feature type="compositionally biased region" description="Acidic residues" evidence="6">
    <location>
        <begin position="130"/>
        <end position="142"/>
    </location>
</feature>
<keyword evidence="4" id="KW-0234">DNA repair</keyword>
<evidence type="ECO:0000256" key="6">
    <source>
        <dbReference type="SAM" id="MobiDB-lite"/>
    </source>
</evidence>
<comment type="similarity">
    <text evidence="2">Belongs to the XPC family.</text>
</comment>
<dbReference type="SUPFAM" id="SSF54001">
    <property type="entry name" value="Cysteine proteinases"/>
    <property type="match status" value="1"/>
</dbReference>
<feature type="domain" description="Rad4 beta-hairpin" evidence="8">
    <location>
        <begin position="707"/>
        <end position="770"/>
    </location>
</feature>
<evidence type="ECO:0000256" key="1">
    <source>
        <dbReference type="ARBA" id="ARBA00004123"/>
    </source>
</evidence>
<feature type="compositionally biased region" description="Basic residues" evidence="6">
    <location>
        <begin position="254"/>
        <end position="263"/>
    </location>
</feature>
<dbReference type="PANTHER" id="PTHR12135">
    <property type="entry name" value="DNA REPAIR PROTEIN XP-C / RAD4"/>
    <property type="match status" value="1"/>
</dbReference>
<proteinExistence type="inferred from homology"/>
<feature type="compositionally biased region" description="Basic residues" evidence="6">
    <location>
        <begin position="1022"/>
        <end position="1046"/>
    </location>
</feature>
<dbReference type="SMART" id="SM01031">
    <property type="entry name" value="BHD_2"/>
    <property type="match status" value="1"/>
</dbReference>
<dbReference type="GO" id="GO:0006289">
    <property type="term" value="P:nucleotide-excision repair"/>
    <property type="evidence" value="ECO:0007669"/>
    <property type="project" value="InterPro"/>
</dbReference>
<organism evidence="10 11">
    <name type="scientific">Diatrype stigma</name>
    <dbReference type="NCBI Taxonomy" id="117547"/>
    <lineage>
        <taxon>Eukaryota</taxon>
        <taxon>Fungi</taxon>
        <taxon>Dikarya</taxon>
        <taxon>Ascomycota</taxon>
        <taxon>Pezizomycotina</taxon>
        <taxon>Sordariomycetes</taxon>
        <taxon>Xylariomycetidae</taxon>
        <taxon>Xylariales</taxon>
        <taxon>Diatrypaceae</taxon>
        <taxon>Diatrype</taxon>
    </lineage>
</organism>
<reference evidence="10 11" key="1">
    <citation type="submission" date="2024-02" db="EMBL/GenBank/DDBJ databases">
        <title>De novo assembly and annotation of 12 fungi associated with fruit tree decline syndrome in Ontario, Canada.</title>
        <authorList>
            <person name="Sulman M."/>
            <person name="Ellouze W."/>
            <person name="Ilyukhin E."/>
        </authorList>
    </citation>
    <scope>NUCLEOTIDE SEQUENCE [LARGE SCALE GENOMIC DNA]</scope>
    <source>
        <strain evidence="10 11">M11/M66-122</strain>
    </source>
</reference>
<evidence type="ECO:0000313" key="11">
    <source>
        <dbReference type="Proteomes" id="UP001320420"/>
    </source>
</evidence>
<dbReference type="GO" id="GO:0003684">
    <property type="term" value="F:damaged DNA binding"/>
    <property type="evidence" value="ECO:0007669"/>
    <property type="project" value="InterPro"/>
</dbReference>
<dbReference type="Pfam" id="PF10405">
    <property type="entry name" value="BHD_3"/>
    <property type="match status" value="1"/>
</dbReference>
<evidence type="ECO:0000259" key="7">
    <source>
        <dbReference type="SMART" id="SM01030"/>
    </source>
</evidence>
<comment type="caution">
    <text evidence="10">The sequence shown here is derived from an EMBL/GenBank/DDBJ whole genome shotgun (WGS) entry which is preliminary data.</text>
</comment>
<dbReference type="GO" id="GO:0071942">
    <property type="term" value="C:XPC complex"/>
    <property type="evidence" value="ECO:0007669"/>
    <property type="project" value="TreeGrafter"/>
</dbReference>
<feature type="region of interest" description="Disordered" evidence="6">
    <location>
        <begin position="902"/>
        <end position="1069"/>
    </location>
</feature>
<evidence type="ECO:0008006" key="12">
    <source>
        <dbReference type="Google" id="ProtNLM"/>
    </source>
</evidence>
<sequence length="1069" mass="119646">MLDVLLSSAFEEPSVSMIQDAAGKMPPYVPRKHLRTPSPAPDIRASKKSRTRKAGGAGSATPVANVASRKTTLFDDLDAGPKTRSAERTKSAIQQMQEDEDESSSLSSLSDAEFEDVPAAKRQRTSHDSEPEEDSDEMEFEDVPSHEEQPDVVPSGDLELTLYQDKRVALASEMGKKGPSKREKAIRIATHCMHVQFLLWHNAIRNAWLCDEEVQAIMISHLPPRLWSEVDRWRRNSGLDIPEEQPKAVTKGKSNSKGKGKSRSKGDQTAARPARDWSEAAERLERGVPNMSNGDPLLLLVKQLTAWWAQRFRVTAPGLRRWGYMDVRRLAKLRESFEKDEHDPERHGERVRNLDEFRRHAQDCTGSRDVGAQLFTTLLRGLGLEARMVANIQSLGFGWSKIEEANESTSKDSQANGDKPSKPSSSKSSKKTAAAKKKPVRPVSRRTRKSDRDALKMDIDDSDEYAELLTEDSDDDSVIEVMDQTQSKRPEYKPYDKDLEFPHYWTEVLSLITKKWISIDPIVKVTVGSNGVHTDLFEPRGGKAEKAKQVMAYCIGFSQDGTAKDVTVRYLRKQLFPGKTKGFRMPEEKIPVYNKHGKVRRYEHFDWFRSVMRGYVRGGKKCPITEVDEQEESTDLKPAVPEKKEVKEGEETLQYYKASKEYVLERHLKREEALLADAVPVKVFRNKGKGGKVEEENVYLRKDVAVVKSAETWHKQGRAPLPGAVPLKHAPYRAATTNRRRELAEAEAATGQKVLQPLYSLEQTDWIIPDPIRDGVIPKNEYGNIDMFAEHMCPEGAVHVPYRGAVRVCKRLGIDYAEAVVGFEFGHRMAVPVIQGVVIAEEHQARALEELERDEAERARKEDEKRRRAVLGTWRKMLMGLRIADRIRQDYGHLDDDVEVFGHAGSKEGGGGHGNGKETEPGGFAADDEDMAGGFLPDGYEEEEGEDGEGADTAPGRNTSSFFPATHDDDEDSDDADHPLEIQDGNQELETEAGAGAGASTAGTSSQGQEQPAVAARPVPRNLKKAAPKPKAKPKQTNTGRRRTRRKQVESSEEDDDDDDFEVPDSDEE</sequence>
<dbReference type="AlphaFoldDB" id="A0AAN9V1L2"/>
<feature type="compositionally biased region" description="Acidic residues" evidence="6">
    <location>
        <begin position="1051"/>
        <end position="1069"/>
    </location>
</feature>
<feature type="compositionally biased region" description="Polar residues" evidence="6">
    <location>
        <begin position="407"/>
        <end position="416"/>
    </location>
</feature>
<dbReference type="InterPro" id="IPR018327">
    <property type="entry name" value="BHD_2"/>
</dbReference>
<keyword evidence="3" id="KW-0227">DNA damage</keyword>
<gene>
    <name evidence="10" type="ORF">SLS62_001200</name>
</gene>
<dbReference type="Gene3D" id="3.90.260.10">
    <property type="entry name" value="Transglutaminase-like"/>
    <property type="match status" value="1"/>
</dbReference>
<dbReference type="GO" id="GO:0000111">
    <property type="term" value="C:nucleotide-excision repair factor 2 complex"/>
    <property type="evidence" value="ECO:0007669"/>
    <property type="project" value="TreeGrafter"/>
</dbReference>
<evidence type="ECO:0000256" key="2">
    <source>
        <dbReference type="ARBA" id="ARBA00009525"/>
    </source>
</evidence>
<evidence type="ECO:0000259" key="9">
    <source>
        <dbReference type="SMART" id="SM01032"/>
    </source>
</evidence>
<dbReference type="SMART" id="SM01032">
    <property type="entry name" value="BHD_3"/>
    <property type="match status" value="1"/>
</dbReference>
<feature type="compositionally biased region" description="Acidic residues" evidence="6">
    <location>
        <begin position="939"/>
        <end position="950"/>
    </location>
</feature>
<dbReference type="FunFam" id="3.30.70.2460:FF:000001">
    <property type="entry name" value="DNA repair protein Rad4 family"/>
    <property type="match status" value="1"/>
</dbReference>
<dbReference type="InterPro" id="IPR042488">
    <property type="entry name" value="Rad4_BHD3_sf"/>
</dbReference>
<feature type="domain" description="Rad4 beta-hairpin" evidence="7">
    <location>
        <begin position="646"/>
        <end position="705"/>
    </location>
</feature>
<feature type="compositionally biased region" description="Basic and acidic residues" evidence="6">
    <location>
        <begin position="79"/>
        <end position="90"/>
    </location>
</feature>
<evidence type="ECO:0000256" key="3">
    <source>
        <dbReference type="ARBA" id="ARBA00022763"/>
    </source>
</evidence>
<dbReference type="GO" id="GO:0006298">
    <property type="term" value="P:mismatch repair"/>
    <property type="evidence" value="ECO:0007669"/>
    <property type="project" value="TreeGrafter"/>
</dbReference>
<dbReference type="GO" id="GO:0005737">
    <property type="term" value="C:cytoplasm"/>
    <property type="evidence" value="ECO:0007669"/>
    <property type="project" value="TreeGrafter"/>
</dbReference>
<evidence type="ECO:0000313" key="10">
    <source>
        <dbReference type="EMBL" id="KAK7756757.1"/>
    </source>
</evidence>
<dbReference type="Pfam" id="PF10403">
    <property type="entry name" value="BHD_1"/>
    <property type="match status" value="1"/>
</dbReference>
<feature type="compositionally biased region" description="Basic residues" evidence="6">
    <location>
        <begin position="428"/>
        <end position="449"/>
    </location>
</feature>
<dbReference type="SMART" id="SM01030">
    <property type="entry name" value="BHD_1"/>
    <property type="match status" value="1"/>
</dbReference>
<dbReference type="Pfam" id="PF10404">
    <property type="entry name" value="BHD_2"/>
    <property type="match status" value="1"/>
</dbReference>
<dbReference type="InterPro" id="IPR018325">
    <property type="entry name" value="Rad4/PNGase_transGLS-fold"/>
</dbReference>